<dbReference type="PRINTS" id="PR01438">
    <property type="entry name" value="UNVRSLSTRESS"/>
</dbReference>
<name>A0A7M3MGA9_9BACT</name>
<keyword evidence="6" id="KW-1185">Reference proteome</keyword>
<dbReference type="SUPFAM" id="SSF52402">
    <property type="entry name" value="Adenine nucleotide alpha hydrolases-like"/>
    <property type="match status" value="1"/>
</dbReference>
<evidence type="ECO:0000256" key="2">
    <source>
        <dbReference type="ARBA" id="ARBA00022741"/>
    </source>
</evidence>
<dbReference type="Pfam" id="PF00582">
    <property type="entry name" value="Usp"/>
    <property type="match status" value="1"/>
</dbReference>
<dbReference type="InterPro" id="IPR006015">
    <property type="entry name" value="Universal_stress_UspA"/>
</dbReference>
<dbReference type="GO" id="GO:0005524">
    <property type="term" value="F:ATP binding"/>
    <property type="evidence" value="ECO:0007669"/>
    <property type="project" value="UniProtKB-KW"/>
</dbReference>
<proteinExistence type="inferred from homology"/>
<organism evidence="5 6">
    <name type="scientific">Oceanidesulfovibrio indonesiensis</name>
    <dbReference type="NCBI Taxonomy" id="54767"/>
    <lineage>
        <taxon>Bacteria</taxon>
        <taxon>Pseudomonadati</taxon>
        <taxon>Thermodesulfobacteriota</taxon>
        <taxon>Desulfovibrionia</taxon>
        <taxon>Desulfovibrionales</taxon>
        <taxon>Desulfovibrionaceae</taxon>
        <taxon>Oceanidesulfovibrio</taxon>
    </lineage>
</organism>
<dbReference type="EMBL" id="QMIE01000005">
    <property type="protein sequence ID" value="TVM17929.1"/>
    <property type="molecule type" value="Genomic_DNA"/>
</dbReference>
<evidence type="ECO:0000256" key="1">
    <source>
        <dbReference type="ARBA" id="ARBA00008791"/>
    </source>
</evidence>
<comment type="similarity">
    <text evidence="1">Belongs to the universal stress protein A family.</text>
</comment>
<reference evidence="5 6" key="1">
    <citation type="submission" date="2018-06" db="EMBL/GenBank/DDBJ databases">
        <title>Complete genome of Desulfovibrio indonesiensis P37SLT.</title>
        <authorList>
            <person name="Crispim J.S."/>
            <person name="Vidigal P.M.P."/>
            <person name="Silva L.C.F."/>
            <person name="Laguardia C.N."/>
            <person name="Araujo L.C."/>
            <person name="Dias R.S."/>
            <person name="Sousa M.P."/>
            <person name="Paula S.O."/>
            <person name="Silva C."/>
        </authorList>
    </citation>
    <scope>NUCLEOTIDE SEQUENCE [LARGE SCALE GENOMIC DNA]</scope>
    <source>
        <strain evidence="5 6">P37SLT</strain>
    </source>
</reference>
<dbReference type="CDD" id="cd00293">
    <property type="entry name" value="USP-like"/>
    <property type="match status" value="1"/>
</dbReference>
<feature type="domain" description="UspA" evidence="4">
    <location>
        <begin position="19"/>
        <end position="173"/>
    </location>
</feature>
<dbReference type="InterPro" id="IPR014729">
    <property type="entry name" value="Rossmann-like_a/b/a_fold"/>
</dbReference>
<evidence type="ECO:0000259" key="4">
    <source>
        <dbReference type="Pfam" id="PF00582"/>
    </source>
</evidence>
<dbReference type="InterPro" id="IPR006016">
    <property type="entry name" value="UspA"/>
</dbReference>
<dbReference type="Proteomes" id="UP000448292">
    <property type="component" value="Unassembled WGS sequence"/>
</dbReference>
<comment type="caution">
    <text evidence="5">The sequence shown here is derived from an EMBL/GenBank/DDBJ whole genome shotgun (WGS) entry which is preliminary data.</text>
</comment>
<keyword evidence="2" id="KW-0547">Nucleotide-binding</keyword>
<dbReference type="OrthoDB" id="3217301at2"/>
<sequence>MSGVPHRLHIMKTTRLPTIQTILYATDLSENSIHALSYAVSIAQSYKAKLSVLYVVPDVWEELAQQAGLDLPGYDGLTEWQGLSDEQRQEAEQSLKRRITEFCESVEDCPVEPSDVLVESGRAAAVILKTIDEGRYSMAVLGSRGQDRITDLLLGSVASEVVRKSPIPVLLVPLDEDDF</sequence>
<protein>
    <recommendedName>
        <fullName evidence="4">UspA domain-containing protein</fullName>
    </recommendedName>
</protein>
<dbReference type="PANTHER" id="PTHR46268">
    <property type="entry name" value="STRESS RESPONSE PROTEIN NHAX"/>
    <property type="match status" value="1"/>
</dbReference>
<dbReference type="Gene3D" id="3.40.50.620">
    <property type="entry name" value="HUPs"/>
    <property type="match status" value="1"/>
</dbReference>
<accession>A0A7M3MGA9</accession>
<keyword evidence="3" id="KW-0067">ATP-binding</keyword>
<dbReference type="AlphaFoldDB" id="A0A7M3MGA9"/>
<dbReference type="PANTHER" id="PTHR46268:SF27">
    <property type="entry name" value="UNIVERSAL STRESS PROTEIN RV2623"/>
    <property type="match status" value="1"/>
</dbReference>
<evidence type="ECO:0000313" key="5">
    <source>
        <dbReference type="EMBL" id="TVM17929.1"/>
    </source>
</evidence>
<gene>
    <name evidence="5" type="ORF">DPQ33_07410</name>
</gene>
<evidence type="ECO:0000313" key="6">
    <source>
        <dbReference type="Proteomes" id="UP000448292"/>
    </source>
</evidence>
<evidence type="ECO:0000256" key="3">
    <source>
        <dbReference type="ARBA" id="ARBA00022840"/>
    </source>
</evidence>